<dbReference type="Pfam" id="PF26325">
    <property type="entry name" value="YhjD"/>
    <property type="match status" value="1"/>
</dbReference>
<dbReference type="AlphaFoldDB" id="A0A1G6LMM1"/>
<keyword evidence="2" id="KW-1185">Reference proteome</keyword>
<evidence type="ECO:0000313" key="1">
    <source>
        <dbReference type="EMBL" id="SDC44542.1"/>
    </source>
</evidence>
<dbReference type="RefSeq" id="WP_090796523.1">
    <property type="nucleotide sequence ID" value="NZ_FMYI01000009.1"/>
</dbReference>
<name>A0A1G6LMM1_9BACI</name>
<gene>
    <name evidence="1" type="ORF">SAMN05421734_10912</name>
</gene>
<organism evidence="1 2">
    <name type="scientific">Pelagirhabdus alkalitolerans</name>
    <dbReference type="NCBI Taxonomy" id="1612202"/>
    <lineage>
        <taxon>Bacteria</taxon>
        <taxon>Bacillati</taxon>
        <taxon>Bacillota</taxon>
        <taxon>Bacilli</taxon>
        <taxon>Bacillales</taxon>
        <taxon>Bacillaceae</taxon>
        <taxon>Pelagirhabdus</taxon>
    </lineage>
</organism>
<dbReference type="OrthoDB" id="2988956at2"/>
<proteinExistence type="predicted"/>
<reference evidence="2" key="1">
    <citation type="submission" date="2016-09" db="EMBL/GenBank/DDBJ databases">
        <authorList>
            <person name="Varghese N."/>
            <person name="Submissions S."/>
        </authorList>
    </citation>
    <scope>NUCLEOTIDE SEQUENCE [LARGE SCALE GENOMIC DNA]</scope>
    <source>
        <strain evidence="2">S5</strain>
    </source>
</reference>
<sequence>MRYLTEHEYALASRFLFLSMAITVIQKDITSIETGNGVKIKEPYLELLKMMEDRALTERQQLRKYMYEEKVSVEPLEKNDTFTAYLFISKQKEEKRHYFNPAIRKKVEQILTELMMIGYEDTYQRQKEKEMGYGG</sequence>
<dbReference type="InterPro" id="IPR058600">
    <property type="entry name" value="YhjD-like"/>
</dbReference>
<dbReference type="EMBL" id="FMYI01000009">
    <property type="protein sequence ID" value="SDC44542.1"/>
    <property type="molecule type" value="Genomic_DNA"/>
</dbReference>
<evidence type="ECO:0000313" key="2">
    <source>
        <dbReference type="Proteomes" id="UP000242949"/>
    </source>
</evidence>
<protein>
    <submittedName>
        <fullName evidence="1">Uncharacterized protein</fullName>
    </submittedName>
</protein>
<accession>A0A1G6LMM1</accession>
<dbReference type="Proteomes" id="UP000242949">
    <property type="component" value="Unassembled WGS sequence"/>
</dbReference>
<dbReference type="STRING" id="1612202.SAMN05421734_10912"/>